<dbReference type="InterPro" id="IPR043129">
    <property type="entry name" value="ATPase_NBD"/>
</dbReference>
<dbReference type="OrthoDB" id="9810372at2"/>
<dbReference type="eggNOG" id="COG1940">
    <property type="taxonomic scope" value="Bacteria"/>
</dbReference>
<dbReference type="AlphaFoldDB" id="Q7NF96"/>
<keyword evidence="2" id="KW-0418">Kinase</keyword>
<reference evidence="2 3" key="2">
    <citation type="journal article" date="2003" name="DNA Res.">
        <title>Complete genome structure of Gloeobacter violaceus PCC 7421, a cyanobacterium that lacks thylakoids (supplement).</title>
        <authorList>
            <person name="Nakamura Y."/>
            <person name="Kaneko T."/>
            <person name="Sato S."/>
            <person name="Mimuro M."/>
            <person name="Miyashita H."/>
            <person name="Tsuchiya T."/>
            <person name="Sasamoto S."/>
            <person name="Watanabe A."/>
            <person name="Kawashima K."/>
            <person name="Kishida Y."/>
            <person name="Kiyokawa C."/>
            <person name="Kohara M."/>
            <person name="Matsumoto M."/>
            <person name="Matsuno A."/>
            <person name="Nakazaki N."/>
            <person name="Shimpo S."/>
            <person name="Takeuchi C."/>
            <person name="Yamada M."/>
            <person name="Tabata S."/>
        </authorList>
    </citation>
    <scope>NUCLEOTIDE SEQUENCE [LARGE SCALE GENOMIC DNA]</scope>
    <source>
        <strain evidence="3">ATCC 29082 / PCC 7421</strain>
    </source>
</reference>
<reference evidence="2 3" key="1">
    <citation type="journal article" date="2003" name="DNA Res.">
        <title>Complete genome structure of Gloeobacter violaceus PCC 7421, a cyanobacterium that lacks thylakoids.</title>
        <authorList>
            <person name="Nakamura Y."/>
            <person name="Kaneko T."/>
            <person name="Sato S."/>
            <person name="Mimuro M."/>
            <person name="Miyashita H."/>
            <person name="Tsuchiya T."/>
            <person name="Sasamoto S."/>
            <person name="Watanabe A."/>
            <person name="Kawashima K."/>
            <person name="Kishida Y."/>
            <person name="Kiyokawa C."/>
            <person name="Kohara M."/>
            <person name="Matsumoto M."/>
            <person name="Matsuno A."/>
            <person name="Nakazaki N."/>
            <person name="Shimpo S."/>
            <person name="Takeuchi C."/>
            <person name="Yamada M."/>
            <person name="Tabata S."/>
        </authorList>
    </citation>
    <scope>NUCLEOTIDE SEQUENCE [LARGE SCALE GENOMIC DNA]</scope>
    <source>
        <strain evidence="3">ATCC 29082 / PCC 7421</strain>
    </source>
</reference>
<dbReference type="PANTHER" id="PTHR18964">
    <property type="entry name" value="ROK (REPRESSOR, ORF, KINASE) FAMILY"/>
    <property type="match status" value="1"/>
</dbReference>
<evidence type="ECO:0000313" key="2">
    <source>
        <dbReference type="EMBL" id="BAC91571.1"/>
    </source>
</evidence>
<proteinExistence type="inferred from homology"/>
<dbReference type="HOGENOM" id="CLU_036604_0_4_3"/>
<protein>
    <submittedName>
        <fullName evidence="2">Sugar kinase</fullName>
    </submittedName>
</protein>
<dbReference type="EnsemblBacteria" id="BAC91571">
    <property type="protein sequence ID" value="BAC91571"/>
    <property type="gene ID" value="BAC91571"/>
</dbReference>
<dbReference type="InParanoid" id="Q7NF96"/>
<dbReference type="Proteomes" id="UP000000557">
    <property type="component" value="Chromosome"/>
</dbReference>
<dbReference type="PATRIC" id="fig|251221.4.peg.3665"/>
<dbReference type="FunCoup" id="Q7NF96">
    <property type="interactions" value="90"/>
</dbReference>
<comment type="similarity">
    <text evidence="1">Belongs to the ROK (NagC/XylR) family.</text>
</comment>
<dbReference type="GO" id="GO:0016301">
    <property type="term" value="F:kinase activity"/>
    <property type="evidence" value="ECO:0007669"/>
    <property type="project" value="UniProtKB-KW"/>
</dbReference>
<dbReference type="PhylomeDB" id="Q7NF96"/>
<dbReference type="SUPFAM" id="SSF53067">
    <property type="entry name" value="Actin-like ATPase domain"/>
    <property type="match status" value="1"/>
</dbReference>
<evidence type="ECO:0000256" key="1">
    <source>
        <dbReference type="ARBA" id="ARBA00006479"/>
    </source>
</evidence>
<dbReference type="InterPro" id="IPR000600">
    <property type="entry name" value="ROK"/>
</dbReference>
<dbReference type="Pfam" id="PF00480">
    <property type="entry name" value="ROK"/>
    <property type="match status" value="1"/>
</dbReference>
<name>Q7NF96_GLOVI</name>
<gene>
    <name evidence="2" type="ordered locus">gll3630</name>
</gene>
<accession>Q7NF96</accession>
<keyword evidence="3" id="KW-1185">Reference proteome</keyword>
<dbReference type="PANTHER" id="PTHR18964:SF149">
    <property type="entry name" value="BIFUNCTIONAL UDP-N-ACETYLGLUCOSAMINE 2-EPIMERASE_N-ACETYLMANNOSAMINE KINASE"/>
    <property type="match status" value="1"/>
</dbReference>
<evidence type="ECO:0000313" key="3">
    <source>
        <dbReference type="Proteomes" id="UP000000557"/>
    </source>
</evidence>
<dbReference type="Gene3D" id="3.30.420.40">
    <property type="match status" value="2"/>
</dbReference>
<dbReference type="RefSeq" id="WP_011143619.1">
    <property type="nucleotide sequence ID" value="NC_005125.1"/>
</dbReference>
<keyword evidence="2" id="KW-0808">Transferase</keyword>
<dbReference type="KEGG" id="gvi:gll3630"/>
<sequence>MGSVVAIDLGGTAIKAGRYDGQGRELASATIATPRPSTPEAVLAALSALVAVLDPGREAVALGVGVPGLVDVGGRLVYTCINLDGWRDVPMARLLEEKTGLSTVLGNDANLAGLGENWLGSASRFGHVIFITLGTGVGGSLIHNRRLFTGAHGLGGELGHMVFDPRGPRCNCGSSGCLEQFIAAPAIARRFGLDPAVLGERAAAGDPQALECWRQVGRDLGYALVGLVNLLDPEAVVIGGGVSKSCPYFLSEAEAEIDRRSIIKRPWLQLLQAELGNEAGCIGAARLAFLTFTS</sequence>
<dbReference type="EMBL" id="BA000045">
    <property type="protein sequence ID" value="BAC91571.1"/>
    <property type="molecule type" value="Genomic_DNA"/>
</dbReference>
<dbReference type="STRING" id="251221.gene:10761145"/>
<organism evidence="2 3">
    <name type="scientific">Gloeobacter violaceus (strain ATCC 29082 / PCC 7421)</name>
    <dbReference type="NCBI Taxonomy" id="251221"/>
    <lineage>
        <taxon>Bacteria</taxon>
        <taxon>Bacillati</taxon>
        <taxon>Cyanobacteriota</taxon>
        <taxon>Cyanophyceae</taxon>
        <taxon>Gloeobacterales</taxon>
        <taxon>Gloeobacteraceae</taxon>
        <taxon>Gloeobacter</taxon>
    </lineage>
</organism>